<sequence>MADYDYNTRRKITELRDRKLDARTGKLKGDEKKLAEEIKSLGRGYRNGDIPMIDRAVNGYYADDDKKPGQWFEKKGLILQKRAHGGILDAFVLKEYQDSYLYIIDKLNQFPYSTGWNRRTVRTRGYGPQMRRAIGLLNTYERMFYCGVDIRCLMLRQLDPEMLDYIKSESCFMNGFDLVYAAEIDRGNQKVIETLKELILSDNNTAYLDRQMILGILRSDHEGLHKLLADLLVAARLQEGLRQAICESMDEGTIPAFLLLLKTIEDNDLIRFASVKRAVSTWIGIFDENSADRINSKLLGLMGSCLRDPRSCDGLLKTNDAVAISVALWAKGFREIHDAMDTMKALIDHGTKPQKLAASFYNQSMQDDSYKSQAAKKAILEQGEDLELAACFMPAFTGRFNSDLTRMFTDSSLYGRELLTPRKPVPDDICESREEAEKLYAVFLDIYKRMPKKGLVYEPCIFPWYKVELSPGPVLSQLALLAYILQDEEKITYMAGLLGEITSAGGYSYRSRLINLLLYEPRNRKQRDILLGYVGNAEEYTAQRAYAIVRKLKLEEVDYMVLEDMLRYKRSGLRGRLIDLLMEQDDAGLKASLTRLMSDKREEKRTAALDMMLRLGKAKDKDRLYQEIRELPLAIQAPTDKEKILIEELTGKAGDRTDISRENGYGLYNPAAGAVLPVGTPDPQVLGQCLPLKEKDVILILKKLDSLVGQYRDYEYLDRSGEARLLGNGYHFLKDAKDYSYHLENYPLAKELREFYETEIKSHEVLMEMEALLFIQGRAYDAGAVFYRAVWGKPPFKPEPLSLMYMDQVRSIRLNYRTDYLDRAGLFKESLAVIQALSAVVNQKNKKVTYQYRGWNNNMYDTSCYMNRLPLLDRYFEGLRYWQTDPEFRLAFETAYGFELKCRDSSDTGQFLTDRREPMTPIGMSWFMKAYLMSMIPMDILIRAVFEYLDTTRILQVLTQFVHGECVMTRNKWSAIRFFGEEYFARMQEKGNAYMLEHTEEGRLCMELYDRIVPQMVDVELRRGDSETCYSRFMGGITYICGARYLVRILMALGKDTLDRNSYYGWYGGSRIYTKKEVLSGLLKACYPAKDDTPKTLGQLLGGTKIRESRLVEVAMYAPQWIEIIEEYLGWKGLKCGCYYFMAHMDENFDDRKKAIFAKYTPLSPEELQNGAFDVNWFREAYGQLGEEHFGLLYDAAKYISDGQKHSRARKYADAAAGRVGVEELKQEIGARRNKDLLMSLGLVPFGKDGNRDMADRYQYIQQFLKESRQFGAQRRASEAKAAETALTNLSVNAGFADVTRLTLNMETRLMEQFREYMEWKQVDDVLVKLEVGEDGKSGILCRKAAAPGADTGKAAGMNPGQGKALKSIPSRLGKDTYMMELKAVHKKLKDQYSRTRKMMEESMESQTLFTVDEVSMLYTNPVARAILAPLVFVSGDKIGFMEAQEHAAQEPGAQEPEVQNRLVDPGTCLVSYDGTRTPLRGTDLLRIAHPLDLYRQSVWHEYQKHLFDNRIRQPFKQVFRELYVKLPEEKGQKYSRMFAGNQIQPQKTVAVLRGRRWIADYEEGLQKVYYKEDIIARIYALADWFSPSDVEAPALEWVEFSDRKTFESLEIEKVPDLIYSEVMRDVDLAVSVAHAGGVDPETSHSTIEMRRAIVEFNLPLFGISNVTLKDSHAMIKGARGEYTVHLGSGVIHQAGGAMLNILPVHSQSRGRLFLPFVDEDPKTAEIMSKILLLAEDRKIKDPAILEQIV</sequence>
<reference evidence="4" key="1">
    <citation type="submission" date="2022-01" db="EMBL/GenBank/DDBJ databases">
        <title>Collection of gut derived symbiotic bacterial strains cultured from healthy donors.</title>
        <authorList>
            <person name="Lin H."/>
            <person name="Kohout C."/>
            <person name="Waligurski E."/>
            <person name="Pamer E.G."/>
        </authorList>
    </citation>
    <scope>NUCLEOTIDE SEQUENCE</scope>
    <source>
        <strain evidence="4">DFI.6.55</strain>
    </source>
</reference>
<organism evidence="4 5">
    <name type="scientific">Enterocloster aldenensis</name>
    <dbReference type="NCBI Taxonomy" id="358742"/>
    <lineage>
        <taxon>Bacteria</taxon>
        <taxon>Bacillati</taxon>
        <taxon>Bacillota</taxon>
        <taxon>Clostridia</taxon>
        <taxon>Lachnospirales</taxon>
        <taxon>Lachnospiraceae</taxon>
        <taxon>Enterocloster</taxon>
    </lineage>
</organism>
<feature type="domain" description="DUF7737" evidence="3">
    <location>
        <begin position="1648"/>
        <end position="1749"/>
    </location>
</feature>
<dbReference type="Pfam" id="PF18991">
    <property type="entry name" value="DUF5724"/>
    <property type="match status" value="1"/>
</dbReference>
<dbReference type="InterPro" id="IPR043782">
    <property type="entry name" value="DUF5724"/>
</dbReference>
<dbReference type="EMBL" id="JAKNGE010000002">
    <property type="protein sequence ID" value="MCG4744158.1"/>
    <property type="molecule type" value="Genomic_DNA"/>
</dbReference>
<feature type="domain" description="DUF4132" evidence="1">
    <location>
        <begin position="1363"/>
        <end position="1558"/>
    </location>
</feature>
<accession>A0AAW5BWB0</accession>
<comment type="caution">
    <text evidence="4">The sequence shown here is derived from an EMBL/GenBank/DDBJ whole genome shotgun (WGS) entry which is preliminary data.</text>
</comment>
<evidence type="ECO:0000313" key="5">
    <source>
        <dbReference type="Proteomes" id="UP001299608"/>
    </source>
</evidence>
<protein>
    <submittedName>
        <fullName evidence="4">DUF4132 domain-containing protein</fullName>
    </submittedName>
</protein>
<feature type="domain" description="DUF5724" evidence="2">
    <location>
        <begin position="87"/>
        <end position="1306"/>
    </location>
</feature>
<gene>
    <name evidence="4" type="ORF">L0N08_01880</name>
</gene>
<name>A0AAW5BWB0_9FIRM</name>
<dbReference type="Pfam" id="PF24879">
    <property type="entry name" value="DUF7737"/>
    <property type="match status" value="1"/>
</dbReference>
<evidence type="ECO:0000259" key="3">
    <source>
        <dbReference type="Pfam" id="PF24879"/>
    </source>
</evidence>
<evidence type="ECO:0000259" key="1">
    <source>
        <dbReference type="Pfam" id="PF13569"/>
    </source>
</evidence>
<dbReference type="InterPro" id="IPR056639">
    <property type="entry name" value="DUF7737"/>
</dbReference>
<evidence type="ECO:0000313" key="4">
    <source>
        <dbReference type="EMBL" id="MCG4744158.1"/>
    </source>
</evidence>
<proteinExistence type="predicted"/>
<dbReference type="Proteomes" id="UP001299608">
    <property type="component" value="Unassembled WGS sequence"/>
</dbReference>
<evidence type="ECO:0000259" key="2">
    <source>
        <dbReference type="Pfam" id="PF18991"/>
    </source>
</evidence>
<dbReference type="Pfam" id="PF13569">
    <property type="entry name" value="DUF4132"/>
    <property type="match status" value="1"/>
</dbReference>
<dbReference type="RefSeq" id="WP_238053378.1">
    <property type="nucleotide sequence ID" value="NZ_JAKNGE010000002.1"/>
</dbReference>
<dbReference type="InterPro" id="IPR025406">
    <property type="entry name" value="DUF4132"/>
</dbReference>